<sequence length="382" mass="43493">MIQSNVLESANGEMHSPLYMGIGKDETVSVCNVAPYHEEDNILEQSLRGPVKSPKRIQSSNWLPKLSFSNKYKYYSGADIQPNSFYQYKDPQKLHSRPLFAANTAIKIMEQKNNGTKKKIIDSSTHFKTGKEENVASSSKIKQEQKDVPEKKNVAIYNKDKNIPKDKSMSKIRIEQRYSRAIQSPSNYNVKQTTLTTKVSKGTHSNNEIAPKNNPEKKMSTIPSGCNEKKLNLRKKEENATAESKPTQMSILSMHKQNTQREIRQILSQNTEMKVSRPSRVLNTPGVPKICEQDVETNCGEEVLQGEHKNISKGKPPQYTKWDLNPNIYITGKPYKTRVKYLYMCQLVRMKEGFGGQINLFQDRGLNPRPSAQKSDTLPLDH</sequence>
<comment type="caution">
    <text evidence="2">The sequence shown here is derived from an EMBL/GenBank/DDBJ whole genome shotgun (WGS) entry which is preliminary data.</text>
</comment>
<dbReference type="Proteomes" id="UP001153148">
    <property type="component" value="Unassembled WGS sequence"/>
</dbReference>
<evidence type="ECO:0000313" key="3">
    <source>
        <dbReference type="Proteomes" id="UP001153148"/>
    </source>
</evidence>
<proteinExistence type="predicted"/>
<gene>
    <name evidence="2" type="ORF">TPAB3V08_LOCUS5552</name>
</gene>
<organism evidence="2 3">
    <name type="scientific">Timema podura</name>
    <name type="common">Walking stick</name>
    <dbReference type="NCBI Taxonomy" id="61482"/>
    <lineage>
        <taxon>Eukaryota</taxon>
        <taxon>Metazoa</taxon>
        <taxon>Ecdysozoa</taxon>
        <taxon>Arthropoda</taxon>
        <taxon>Hexapoda</taxon>
        <taxon>Insecta</taxon>
        <taxon>Pterygota</taxon>
        <taxon>Neoptera</taxon>
        <taxon>Polyneoptera</taxon>
        <taxon>Phasmatodea</taxon>
        <taxon>Timematodea</taxon>
        <taxon>Timematoidea</taxon>
        <taxon>Timematidae</taxon>
        <taxon>Timema</taxon>
    </lineage>
</organism>
<reference evidence="2" key="1">
    <citation type="submission" date="2021-03" db="EMBL/GenBank/DDBJ databases">
        <authorList>
            <person name="Tran Van P."/>
        </authorList>
    </citation>
    <scope>NUCLEOTIDE SEQUENCE</scope>
</reference>
<feature type="region of interest" description="Disordered" evidence="1">
    <location>
        <begin position="129"/>
        <end position="149"/>
    </location>
</feature>
<feature type="region of interest" description="Disordered" evidence="1">
    <location>
        <begin position="361"/>
        <end position="382"/>
    </location>
</feature>
<name>A0ABN7NY30_TIMPD</name>
<dbReference type="EMBL" id="CAJPIN010007596">
    <property type="protein sequence ID" value="CAG2058583.1"/>
    <property type="molecule type" value="Genomic_DNA"/>
</dbReference>
<accession>A0ABN7NY30</accession>
<keyword evidence="3" id="KW-1185">Reference proteome</keyword>
<feature type="region of interest" description="Disordered" evidence="1">
    <location>
        <begin position="202"/>
        <end position="226"/>
    </location>
</feature>
<evidence type="ECO:0000256" key="1">
    <source>
        <dbReference type="SAM" id="MobiDB-lite"/>
    </source>
</evidence>
<protein>
    <submittedName>
        <fullName evidence="2">Uncharacterized protein</fullName>
    </submittedName>
</protein>
<evidence type="ECO:0000313" key="2">
    <source>
        <dbReference type="EMBL" id="CAG2058583.1"/>
    </source>
</evidence>